<reference evidence="3" key="1">
    <citation type="submission" date="2019-08" db="EMBL/GenBank/DDBJ databases">
        <authorList>
            <person name="Zheng X."/>
        </authorList>
    </citation>
    <scope>NUCLEOTIDE SEQUENCE [LARGE SCALE GENOMIC DNA]</scope>
    <source>
        <strain evidence="3">FJAT-25496</strain>
    </source>
</reference>
<feature type="transmembrane region" description="Helical" evidence="1">
    <location>
        <begin position="6"/>
        <end position="27"/>
    </location>
</feature>
<evidence type="ECO:0000256" key="1">
    <source>
        <dbReference type="SAM" id="Phobius"/>
    </source>
</evidence>
<dbReference type="KEGG" id="bda:FSZ17_17625"/>
<organism evidence="2 3">
    <name type="scientific">Cytobacillus dafuensis</name>
    <name type="common">Bacillus dafuensis</name>
    <dbReference type="NCBI Taxonomy" id="1742359"/>
    <lineage>
        <taxon>Bacteria</taxon>
        <taxon>Bacillati</taxon>
        <taxon>Bacillota</taxon>
        <taxon>Bacilli</taxon>
        <taxon>Bacillales</taxon>
        <taxon>Bacillaceae</taxon>
        <taxon>Cytobacillus</taxon>
    </lineage>
</organism>
<keyword evidence="3" id="KW-1185">Reference proteome</keyword>
<dbReference type="EMBL" id="CP042593">
    <property type="protein sequence ID" value="QED48936.1"/>
    <property type="molecule type" value="Genomic_DNA"/>
</dbReference>
<dbReference type="AlphaFoldDB" id="A0A5B8ZBS1"/>
<accession>A0A5B8ZBS1</accession>
<dbReference type="Pfam" id="PF11167">
    <property type="entry name" value="DUF2953"/>
    <property type="match status" value="1"/>
</dbReference>
<keyword evidence="1" id="KW-0812">Transmembrane</keyword>
<evidence type="ECO:0000313" key="3">
    <source>
        <dbReference type="Proteomes" id="UP000321555"/>
    </source>
</evidence>
<dbReference type="STRING" id="1742359.GCA_001439625_02696"/>
<evidence type="ECO:0000313" key="2">
    <source>
        <dbReference type="EMBL" id="QED48936.1"/>
    </source>
</evidence>
<proteinExistence type="predicted"/>
<protein>
    <submittedName>
        <fullName evidence="2">DUF2953 domain-containing protein</fullName>
    </submittedName>
</protein>
<name>A0A5B8ZBS1_CYTDA</name>
<dbReference type="OrthoDB" id="1683589at2"/>
<keyword evidence="1" id="KW-0472">Membrane</keyword>
<sequence>MKWVLIALIILILLFIIIIITKLKILLHFTHFNDDDHLKIEIKAWFGLIKYKIEMPLIKIDDDSPTIVVKQQKGNESDSIKKDTKQYSAKYMLDSMHDMRELLHSVVSINRIIKKFLRKVTIQTLEWHTTIGIGDAAYTGMLTGAFWAVKGSIVGVVSHFMRLKSFPNITITPQFQVAVSQTTISCMIYFRIGHAMLAGIKLIKYWKGGRARFRTKPLAALSNNKTKSV</sequence>
<dbReference type="InterPro" id="IPR021338">
    <property type="entry name" value="DUF2953"/>
</dbReference>
<gene>
    <name evidence="2" type="ORF">FSZ17_17625</name>
</gene>
<dbReference type="Proteomes" id="UP000321555">
    <property type="component" value="Chromosome"/>
</dbReference>
<keyword evidence="1" id="KW-1133">Transmembrane helix</keyword>